<accession>A0ABT2T0I6</accession>
<dbReference type="InterPro" id="IPR050707">
    <property type="entry name" value="HTH_MetabolicPath_Reg"/>
</dbReference>
<protein>
    <submittedName>
        <fullName evidence="6">IclR family transcriptional regulator</fullName>
    </submittedName>
</protein>
<name>A0ABT2T0I6_9FIRM</name>
<evidence type="ECO:0000313" key="6">
    <source>
        <dbReference type="EMBL" id="MCU6743762.1"/>
    </source>
</evidence>
<dbReference type="InterPro" id="IPR014757">
    <property type="entry name" value="Tscrpt_reg_IclR_C"/>
</dbReference>
<reference evidence="6 7" key="1">
    <citation type="journal article" date="2021" name="ISME Commun">
        <title>Automated analysis of genomic sequences facilitates high-throughput and comprehensive description of bacteria.</title>
        <authorList>
            <person name="Hitch T.C.A."/>
        </authorList>
    </citation>
    <scope>NUCLEOTIDE SEQUENCE [LARGE SCALE GENOMIC DNA]</scope>
    <source>
        <strain evidence="6 7">Sanger_18</strain>
    </source>
</reference>
<dbReference type="PROSITE" id="PS51077">
    <property type="entry name" value="HTH_ICLR"/>
    <property type="match status" value="1"/>
</dbReference>
<evidence type="ECO:0000256" key="3">
    <source>
        <dbReference type="ARBA" id="ARBA00023163"/>
    </source>
</evidence>
<dbReference type="PANTHER" id="PTHR30136">
    <property type="entry name" value="HELIX-TURN-HELIX TRANSCRIPTIONAL REGULATOR, ICLR FAMILY"/>
    <property type="match status" value="1"/>
</dbReference>
<keyword evidence="2" id="KW-0238">DNA-binding</keyword>
<evidence type="ECO:0000256" key="2">
    <source>
        <dbReference type="ARBA" id="ARBA00023125"/>
    </source>
</evidence>
<dbReference type="PANTHER" id="PTHR30136:SF35">
    <property type="entry name" value="HTH-TYPE TRANSCRIPTIONAL REGULATOR RV1719"/>
    <property type="match status" value="1"/>
</dbReference>
<keyword evidence="3" id="KW-0804">Transcription</keyword>
<dbReference type="InterPro" id="IPR029016">
    <property type="entry name" value="GAF-like_dom_sf"/>
</dbReference>
<dbReference type="SUPFAM" id="SSF55781">
    <property type="entry name" value="GAF domain-like"/>
    <property type="match status" value="1"/>
</dbReference>
<feature type="domain" description="HTH iclR-type" evidence="4">
    <location>
        <begin position="14"/>
        <end position="75"/>
    </location>
</feature>
<dbReference type="RefSeq" id="WP_118797517.1">
    <property type="nucleotide sequence ID" value="NZ_JAOQKJ010000003.1"/>
</dbReference>
<dbReference type="InterPro" id="IPR005471">
    <property type="entry name" value="Tscrpt_reg_IclR_N"/>
</dbReference>
<gene>
    <name evidence="6" type="ORF">OCV77_04475</name>
</gene>
<dbReference type="SMART" id="SM00346">
    <property type="entry name" value="HTH_ICLR"/>
    <property type="match status" value="1"/>
</dbReference>
<keyword evidence="7" id="KW-1185">Reference proteome</keyword>
<evidence type="ECO:0000313" key="7">
    <source>
        <dbReference type="Proteomes" id="UP001652432"/>
    </source>
</evidence>
<dbReference type="Gene3D" id="3.30.450.40">
    <property type="match status" value="1"/>
</dbReference>
<dbReference type="EMBL" id="JAOQKJ010000003">
    <property type="protein sequence ID" value="MCU6743762.1"/>
    <property type="molecule type" value="Genomic_DNA"/>
</dbReference>
<evidence type="ECO:0000259" key="5">
    <source>
        <dbReference type="PROSITE" id="PS51078"/>
    </source>
</evidence>
<comment type="caution">
    <text evidence="6">The sequence shown here is derived from an EMBL/GenBank/DDBJ whole genome shotgun (WGS) entry which is preliminary data.</text>
</comment>
<evidence type="ECO:0000256" key="1">
    <source>
        <dbReference type="ARBA" id="ARBA00023015"/>
    </source>
</evidence>
<organism evidence="6 7">
    <name type="scientific">Suilimivivens aceti</name>
    <dbReference type="NCBI Taxonomy" id="2981774"/>
    <lineage>
        <taxon>Bacteria</taxon>
        <taxon>Bacillati</taxon>
        <taxon>Bacillota</taxon>
        <taxon>Clostridia</taxon>
        <taxon>Lachnospirales</taxon>
        <taxon>Lachnospiraceae</taxon>
        <taxon>Suilimivivens</taxon>
    </lineage>
</organism>
<dbReference type="Gene3D" id="1.10.10.10">
    <property type="entry name" value="Winged helix-like DNA-binding domain superfamily/Winged helix DNA-binding domain"/>
    <property type="match status" value="1"/>
</dbReference>
<proteinExistence type="predicted"/>
<keyword evidence="1" id="KW-0805">Transcription regulation</keyword>
<sequence length="262" mass="29805">MTNIKPARKVTEANQSSEKLLTLIELLSTWSEPVKLQSLASQASMNVSTTLRFLMALENKGYVVQDDTGRYSLTYKLCGIANNIKIHTSIRNICLPFMKEVSRYFGETVNLSEEENMSVVYLEVIQCERQALCTTQRIGKVAPLYCTGVGKLFMLNHPWEKLCDYYEKNKPVKYTENTCTTMEEIFNKRETARECGYSIDDEECEMGMRCVAVPIRNYTGEIIAGLSVSGPTTRMTLENIQEKVPYLLEISKKISRRLGAEI</sequence>
<evidence type="ECO:0000259" key="4">
    <source>
        <dbReference type="PROSITE" id="PS51077"/>
    </source>
</evidence>
<dbReference type="Pfam" id="PF01614">
    <property type="entry name" value="IclR_C"/>
    <property type="match status" value="1"/>
</dbReference>
<dbReference type="Pfam" id="PF09339">
    <property type="entry name" value="HTH_IclR"/>
    <property type="match status" value="1"/>
</dbReference>
<dbReference type="SUPFAM" id="SSF46785">
    <property type="entry name" value="Winged helix' DNA-binding domain"/>
    <property type="match status" value="1"/>
</dbReference>
<dbReference type="InterPro" id="IPR036390">
    <property type="entry name" value="WH_DNA-bd_sf"/>
</dbReference>
<dbReference type="InterPro" id="IPR036388">
    <property type="entry name" value="WH-like_DNA-bd_sf"/>
</dbReference>
<feature type="domain" description="IclR-ED" evidence="5">
    <location>
        <begin position="76"/>
        <end position="260"/>
    </location>
</feature>
<dbReference type="PROSITE" id="PS51078">
    <property type="entry name" value="ICLR_ED"/>
    <property type="match status" value="1"/>
</dbReference>
<dbReference type="Proteomes" id="UP001652432">
    <property type="component" value="Unassembled WGS sequence"/>
</dbReference>